<reference evidence="2 3" key="1">
    <citation type="journal article" date="2018" name="Nat. Genet.">
        <title>The Rosa genome provides new insights in the design of modern roses.</title>
        <authorList>
            <person name="Bendahmane M."/>
        </authorList>
    </citation>
    <scope>NUCLEOTIDE SEQUENCE [LARGE SCALE GENOMIC DNA]</scope>
    <source>
        <strain evidence="3">cv. Old Blush</strain>
    </source>
</reference>
<keyword evidence="1" id="KW-0472">Membrane</keyword>
<sequence>MPRSTFTSLILTQLPLSFSIPSSSFSTILHHTCARPWFIYRTLHLRIAAKPILHRCLWMLPDQWRCVARWSPPSRWRSYVFWYLYPSFADCSGMDNDGGQPLASGSEVLADVTPSATWRLAAMPADLLEAVLCDSRSRVVGLLGLGVLFSVGCRLIKLLFIGLLGLGPLLPYVHLLLHL</sequence>
<evidence type="ECO:0000256" key="1">
    <source>
        <dbReference type="SAM" id="Phobius"/>
    </source>
</evidence>
<dbReference type="AlphaFoldDB" id="A0A2P6SAV1"/>
<keyword evidence="1" id="KW-1133">Transmembrane helix</keyword>
<gene>
    <name evidence="2" type="ORF">RchiOBHm_Chr1g0328621</name>
</gene>
<evidence type="ECO:0000313" key="2">
    <source>
        <dbReference type="EMBL" id="PRQ55802.1"/>
    </source>
</evidence>
<keyword evidence="1" id="KW-0812">Transmembrane</keyword>
<organism evidence="2 3">
    <name type="scientific">Rosa chinensis</name>
    <name type="common">China rose</name>
    <dbReference type="NCBI Taxonomy" id="74649"/>
    <lineage>
        <taxon>Eukaryota</taxon>
        <taxon>Viridiplantae</taxon>
        <taxon>Streptophyta</taxon>
        <taxon>Embryophyta</taxon>
        <taxon>Tracheophyta</taxon>
        <taxon>Spermatophyta</taxon>
        <taxon>Magnoliopsida</taxon>
        <taxon>eudicotyledons</taxon>
        <taxon>Gunneridae</taxon>
        <taxon>Pentapetalae</taxon>
        <taxon>rosids</taxon>
        <taxon>fabids</taxon>
        <taxon>Rosales</taxon>
        <taxon>Rosaceae</taxon>
        <taxon>Rosoideae</taxon>
        <taxon>Rosoideae incertae sedis</taxon>
        <taxon>Rosa</taxon>
    </lineage>
</organism>
<dbReference type="Gramene" id="PRQ55802">
    <property type="protein sequence ID" value="PRQ55802"/>
    <property type="gene ID" value="RchiOBHm_Chr1g0328621"/>
</dbReference>
<evidence type="ECO:0000313" key="3">
    <source>
        <dbReference type="Proteomes" id="UP000238479"/>
    </source>
</evidence>
<dbReference type="Proteomes" id="UP000238479">
    <property type="component" value="Chromosome 1"/>
</dbReference>
<proteinExistence type="predicted"/>
<name>A0A2P6SAV1_ROSCH</name>
<dbReference type="EMBL" id="PDCK01000039">
    <property type="protein sequence ID" value="PRQ55802.1"/>
    <property type="molecule type" value="Genomic_DNA"/>
</dbReference>
<keyword evidence="3" id="KW-1185">Reference proteome</keyword>
<comment type="caution">
    <text evidence="2">The sequence shown here is derived from an EMBL/GenBank/DDBJ whole genome shotgun (WGS) entry which is preliminary data.</text>
</comment>
<feature type="transmembrane region" description="Helical" evidence="1">
    <location>
        <begin position="158"/>
        <end position="177"/>
    </location>
</feature>
<protein>
    <submittedName>
        <fullName evidence="2">Uncharacterized protein</fullName>
    </submittedName>
</protein>
<accession>A0A2P6SAV1</accession>